<dbReference type="InterPro" id="IPR033907">
    <property type="entry name" value="Endolysin_autolysin"/>
</dbReference>
<evidence type="ECO:0000256" key="3">
    <source>
        <dbReference type="ARBA" id="ARBA00023200"/>
    </source>
</evidence>
<dbReference type="InterPro" id="IPR051018">
    <property type="entry name" value="Bacteriophage_GH24"/>
</dbReference>
<comment type="catalytic activity">
    <reaction evidence="4">
        <text>Hydrolysis of (1-&gt;4)-beta-linkages between N-acetylmuramic acid and N-acetyl-D-glucosamine residues in a peptidoglycan and between N-acetyl-D-glucosamine residues in chitodextrins.</text>
        <dbReference type="EC" id="3.2.1.17"/>
    </reaction>
</comment>
<dbReference type="PANTHER" id="PTHR38107:SF3">
    <property type="entry name" value="LYSOZYME RRRD-RELATED"/>
    <property type="match status" value="1"/>
</dbReference>
<dbReference type="Proteomes" id="UP000179860">
    <property type="component" value="Chromosome 2"/>
</dbReference>
<gene>
    <name evidence="5" type="ORF">BJG93_19585</name>
</gene>
<dbReference type="OrthoDB" id="5327667at2"/>
<evidence type="ECO:0000256" key="1">
    <source>
        <dbReference type="ARBA" id="ARBA00022529"/>
    </source>
</evidence>
<evidence type="ECO:0000256" key="4">
    <source>
        <dbReference type="RuleBase" id="RU003788"/>
    </source>
</evidence>
<evidence type="ECO:0000313" key="6">
    <source>
        <dbReference type="Proteomes" id="UP000179860"/>
    </source>
</evidence>
<comment type="similarity">
    <text evidence="4">Belongs to the glycosyl hydrolase 24 family.</text>
</comment>
<evidence type="ECO:0000313" key="5">
    <source>
        <dbReference type="EMBL" id="APA87674.2"/>
    </source>
</evidence>
<dbReference type="EMBL" id="CP017562">
    <property type="protein sequence ID" value="APA87674.2"/>
    <property type="molecule type" value="Genomic_DNA"/>
</dbReference>
<reference evidence="5" key="1">
    <citation type="submission" date="2016-09" db="EMBL/GenBank/DDBJ databases">
        <title>The Complete Genome of Burkholderia sprentiae wsm5005.</title>
        <authorList>
            <person name="De Meyer S."/>
            <person name="Wang P."/>
            <person name="Terpolilli J."/>
        </authorList>
    </citation>
    <scope>NUCLEOTIDE SEQUENCE [LARGE SCALE GENOMIC DNA]</scope>
    <source>
        <strain evidence="5">WSM5005</strain>
    </source>
</reference>
<dbReference type="GO" id="GO:0003796">
    <property type="term" value="F:lysozyme activity"/>
    <property type="evidence" value="ECO:0007669"/>
    <property type="project" value="UniProtKB-EC"/>
</dbReference>
<dbReference type="CDD" id="cd00737">
    <property type="entry name" value="lyz_endolysin_autolysin"/>
    <property type="match status" value="1"/>
</dbReference>
<dbReference type="RefSeq" id="WP_154671724.1">
    <property type="nucleotide sequence ID" value="NZ_CP017562.2"/>
</dbReference>
<sequence length="199" mass="22543">MPDAIGRALTDTSQNSCIDLRCDRHGKPWKLSTNGYTFMAVLESGILNGTNYLGQRVVDGFIVQVYNDGYGIPTVGFGHKVTPQDNLHVGDVIPVDRARNFFKKNLMSVEAAINREVKVFLHQYEYDALVSVLFNTGENHSKVDAWYPETRCHHLAAYLNRGEYKEMGDVIRSFIAQRVPKRRKSEAKLFETGIYDASH</sequence>
<protein>
    <recommendedName>
        <fullName evidence="4">Lysozyme</fullName>
        <ecNumber evidence="4">3.2.1.17</ecNumber>
    </recommendedName>
</protein>
<dbReference type="InterPro" id="IPR023346">
    <property type="entry name" value="Lysozyme-like_dom_sf"/>
</dbReference>
<dbReference type="STRING" id="754502.BJG93_19585"/>
<dbReference type="EC" id="3.2.1.17" evidence="4"/>
<dbReference type="GO" id="GO:0016998">
    <property type="term" value="P:cell wall macromolecule catabolic process"/>
    <property type="evidence" value="ECO:0007669"/>
    <property type="project" value="InterPro"/>
</dbReference>
<dbReference type="SUPFAM" id="SSF53955">
    <property type="entry name" value="Lysozyme-like"/>
    <property type="match status" value="1"/>
</dbReference>
<evidence type="ECO:0000256" key="2">
    <source>
        <dbReference type="ARBA" id="ARBA00022638"/>
    </source>
</evidence>
<dbReference type="Pfam" id="PF00959">
    <property type="entry name" value="Phage_lysozyme"/>
    <property type="match status" value="1"/>
</dbReference>
<dbReference type="AlphaFoldDB" id="A0A1I9YMZ1"/>
<dbReference type="InterPro" id="IPR023347">
    <property type="entry name" value="Lysozyme_dom_sf"/>
</dbReference>
<keyword evidence="4" id="KW-0326">Glycosidase</keyword>
<dbReference type="GO" id="GO:0009253">
    <property type="term" value="P:peptidoglycan catabolic process"/>
    <property type="evidence" value="ECO:0007669"/>
    <property type="project" value="InterPro"/>
</dbReference>
<dbReference type="GO" id="GO:0042742">
    <property type="term" value="P:defense response to bacterium"/>
    <property type="evidence" value="ECO:0007669"/>
    <property type="project" value="UniProtKB-KW"/>
</dbReference>
<dbReference type="InterPro" id="IPR002196">
    <property type="entry name" value="Glyco_hydro_24"/>
</dbReference>
<dbReference type="KEGG" id="pspw:BJG93_19585"/>
<keyword evidence="4" id="KW-0378">Hydrolase</keyword>
<dbReference type="Gene3D" id="1.10.530.40">
    <property type="match status" value="1"/>
</dbReference>
<keyword evidence="6" id="KW-1185">Reference proteome</keyword>
<keyword evidence="3" id="KW-1035">Host cytoplasm</keyword>
<dbReference type="GO" id="GO:0031640">
    <property type="term" value="P:killing of cells of another organism"/>
    <property type="evidence" value="ECO:0007669"/>
    <property type="project" value="UniProtKB-KW"/>
</dbReference>
<reference evidence="5" key="2">
    <citation type="submission" date="2021-06" db="EMBL/GenBank/DDBJ databases">
        <authorList>
            <person name="Rogers T.H."/>
            <person name="Ramsay J.P."/>
            <person name="Wang P."/>
            <person name="Terpolilli J."/>
        </authorList>
    </citation>
    <scope>NUCLEOTIDE SEQUENCE [LARGE SCALE GENOMIC DNA]</scope>
    <source>
        <strain evidence="5">WSM5005</strain>
    </source>
</reference>
<keyword evidence="2 4" id="KW-0081">Bacteriolytic enzyme</keyword>
<name>A0A1I9YMZ1_9BURK</name>
<keyword evidence="1 4" id="KW-0929">Antimicrobial</keyword>
<proteinExistence type="inferred from homology"/>
<dbReference type="PANTHER" id="PTHR38107">
    <property type="match status" value="1"/>
</dbReference>
<accession>A0A1I9YMZ1</accession>
<organism evidence="5 6">
    <name type="scientific">Paraburkholderia sprentiae WSM5005</name>
    <dbReference type="NCBI Taxonomy" id="754502"/>
    <lineage>
        <taxon>Bacteria</taxon>
        <taxon>Pseudomonadati</taxon>
        <taxon>Pseudomonadota</taxon>
        <taxon>Betaproteobacteria</taxon>
        <taxon>Burkholderiales</taxon>
        <taxon>Burkholderiaceae</taxon>
        <taxon>Paraburkholderia</taxon>
    </lineage>
</organism>